<feature type="transmembrane region" description="Helical" evidence="9">
    <location>
        <begin position="333"/>
        <end position="366"/>
    </location>
</feature>
<protein>
    <recommendedName>
        <fullName evidence="10">Sugar phosphate transporter domain-containing protein</fullName>
    </recommendedName>
</protein>
<feature type="transmembrane region" description="Helical" evidence="9">
    <location>
        <begin position="195"/>
        <end position="213"/>
    </location>
</feature>
<feature type="compositionally biased region" description="Polar residues" evidence="8">
    <location>
        <begin position="1"/>
        <end position="26"/>
    </location>
</feature>
<evidence type="ECO:0000313" key="12">
    <source>
        <dbReference type="Proteomes" id="UP000803884"/>
    </source>
</evidence>
<dbReference type="Pfam" id="PF03151">
    <property type="entry name" value="TPT"/>
    <property type="match status" value="1"/>
</dbReference>
<evidence type="ECO:0000256" key="9">
    <source>
        <dbReference type="SAM" id="Phobius"/>
    </source>
</evidence>
<evidence type="ECO:0000256" key="2">
    <source>
        <dbReference type="ARBA" id="ARBA00004477"/>
    </source>
</evidence>
<proteinExistence type="inferred from homology"/>
<comment type="function">
    <text evidence="1">Involved in the import of GDP-mannose from the cytoplasm into the Golgi lumen.</text>
</comment>
<evidence type="ECO:0000259" key="10">
    <source>
        <dbReference type="Pfam" id="PF03151"/>
    </source>
</evidence>
<sequence>MGEPQPSLSHPQPTGLSPDNTGSDSYHSLRKSDEDTKDSLDSSSSGLTSTLLQGSPELEAQVSSLVQDAPENQVPRGTKIIFIALYLFLNLSLTLSNKSVLSQLSLPWLLTVSHTTATSIGTFALMGTGYLNLTPLSLRSHLTLLAFSILFTLNIAISNVSLAMVSVPFHQIMRSTCPVVTILLYRTIYSRSYNTGTYVSIVPLVLGAGLATAGDYQASGLGFLLTLLGVFLACIKTIATNRLMTGPLDLSAMELLLRMSPLAAIQCMAYAALTGELSALRRFTQLDGGFTWSLSIALLLNACVAFALNVISFQTNKLVGALAVTVCGNVKQALTILLGIVVFSVPIGVTNATGMFVTMMGAAWFSKVELDNKASRLLGGT</sequence>
<reference evidence="11 12" key="1">
    <citation type="journal article" date="2020" name="Microbiol. Resour. Announc.">
        <title>Draft Genome Sequence of a Cladosporium Species Isolated from the Mesophotic Ascidian Didemnum maculosum.</title>
        <authorList>
            <person name="Gioti A."/>
            <person name="Siaperas R."/>
            <person name="Nikolaivits E."/>
            <person name="Le Goff G."/>
            <person name="Ouazzani J."/>
            <person name="Kotoulas G."/>
            <person name="Topakas E."/>
        </authorList>
    </citation>
    <scope>NUCLEOTIDE SEQUENCE [LARGE SCALE GENOMIC DNA]</scope>
    <source>
        <strain evidence="11 12">TM138-S3</strain>
    </source>
</reference>
<comment type="subunit">
    <text evidence="4">Homooligomer.</text>
</comment>
<feature type="transmembrane region" description="Helical" evidence="9">
    <location>
        <begin position="80"/>
        <end position="96"/>
    </location>
</feature>
<keyword evidence="5 9" id="KW-0812">Transmembrane</keyword>
<evidence type="ECO:0000256" key="7">
    <source>
        <dbReference type="ARBA" id="ARBA00023136"/>
    </source>
</evidence>
<dbReference type="AlphaFoldDB" id="A0AB34KN13"/>
<dbReference type="RefSeq" id="XP_069228247.1">
    <property type="nucleotide sequence ID" value="XM_069375141.1"/>
</dbReference>
<organism evidence="11 12">
    <name type="scientific">Cladosporium halotolerans</name>
    <dbReference type="NCBI Taxonomy" id="1052096"/>
    <lineage>
        <taxon>Eukaryota</taxon>
        <taxon>Fungi</taxon>
        <taxon>Dikarya</taxon>
        <taxon>Ascomycota</taxon>
        <taxon>Pezizomycotina</taxon>
        <taxon>Dothideomycetes</taxon>
        <taxon>Dothideomycetidae</taxon>
        <taxon>Cladosporiales</taxon>
        <taxon>Cladosporiaceae</taxon>
        <taxon>Cladosporium</taxon>
    </lineage>
</organism>
<evidence type="ECO:0000256" key="5">
    <source>
        <dbReference type="ARBA" id="ARBA00022692"/>
    </source>
</evidence>
<comment type="similarity">
    <text evidence="3">Belongs to the TPT transporter family. SLC35D subfamily.</text>
</comment>
<dbReference type="PANTHER" id="PTHR11132">
    <property type="entry name" value="SOLUTE CARRIER FAMILY 35"/>
    <property type="match status" value="1"/>
</dbReference>
<evidence type="ECO:0000256" key="3">
    <source>
        <dbReference type="ARBA" id="ARBA00010425"/>
    </source>
</evidence>
<evidence type="ECO:0000256" key="4">
    <source>
        <dbReference type="ARBA" id="ARBA00011182"/>
    </source>
</evidence>
<feature type="transmembrane region" description="Helical" evidence="9">
    <location>
        <begin position="142"/>
        <end position="165"/>
    </location>
</feature>
<evidence type="ECO:0000313" key="11">
    <source>
        <dbReference type="EMBL" id="KAL1585141.1"/>
    </source>
</evidence>
<name>A0AB34KN13_9PEZI</name>
<keyword evidence="7 9" id="KW-0472">Membrane</keyword>
<feature type="transmembrane region" description="Helical" evidence="9">
    <location>
        <begin position="220"/>
        <end position="239"/>
    </location>
</feature>
<accession>A0AB34KN13</accession>
<feature type="transmembrane region" description="Helical" evidence="9">
    <location>
        <begin position="108"/>
        <end position="130"/>
    </location>
</feature>
<dbReference type="GeneID" id="96007979"/>
<dbReference type="InterPro" id="IPR050186">
    <property type="entry name" value="TPT_transporter"/>
</dbReference>
<comment type="caution">
    <text evidence="11">The sequence shown here is derived from an EMBL/GenBank/DDBJ whole genome shotgun (WGS) entry which is preliminary data.</text>
</comment>
<feature type="region of interest" description="Disordered" evidence="8">
    <location>
        <begin position="1"/>
        <end position="48"/>
    </location>
</feature>
<dbReference type="InterPro" id="IPR004853">
    <property type="entry name" value="Sugar_P_trans_dom"/>
</dbReference>
<evidence type="ECO:0000256" key="6">
    <source>
        <dbReference type="ARBA" id="ARBA00022989"/>
    </source>
</evidence>
<dbReference type="EMBL" id="JAAQHG020000021">
    <property type="protein sequence ID" value="KAL1585141.1"/>
    <property type="molecule type" value="Genomic_DNA"/>
</dbReference>
<gene>
    <name evidence="11" type="ORF">WHR41_06536</name>
</gene>
<evidence type="ECO:0000256" key="8">
    <source>
        <dbReference type="SAM" id="MobiDB-lite"/>
    </source>
</evidence>
<keyword evidence="6 9" id="KW-1133">Transmembrane helix</keyword>
<feature type="transmembrane region" description="Helical" evidence="9">
    <location>
        <begin position="292"/>
        <end position="313"/>
    </location>
</feature>
<keyword evidence="12" id="KW-1185">Reference proteome</keyword>
<feature type="compositionally biased region" description="Basic and acidic residues" evidence="8">
    <location>
        <begin position="30"/>
        <end position="40"/>
    </location>
</feature>
<dbReference type="GO" id="GO:0005789">
    <property type="term" value="C:endoplasmic reticulum membrane"/>
    <property type="evidence" value="ECO:0007669"/>
    <property type="project" value="UniProtKB-SubCell"/>
</dbReference>
<evidence type="ECO:0000256" key="1">
    <source>
        <dbReference type="ARBA" id="ARBA00003420"/>
    </source>
</evidence>
<comment type="subcellular location">
    <subcellularLocation>
        <location evidence="2">Endoplasmic reticulum membrane</location>
        <topology evidence="2">Multi-pass membrane protein</topology>
    </subcellularLocation>
</comment>
<feature type="transmembrane region" description="Helical" evidence="9">
    <location>
        <begin position="259"/>
        <end position="280"/>
    </location>
</feature>
<feature type="domain" description="Sugar phosphate transporter" evidence="10">
    <location>
        <begin position="81"/>
        <end position="365"/>
    </location>
</feature>
<dbReference type="Proteomes" id="UP000803884">
    <property type="component" value="Unassembled WGS sequence"/>
</dbReference>